<dbReference type="SMART" id="SM00822">
    <property type="entry name" value="PKS_KR"/>
    <property type="match status" value="1"/>
</dbReference>
<dbReference type="PANTHER" id="PTHR24321">
    <property type="entry name" value="DEHYDROGENASES, SHORT CHAIN"/>
    <property type="match status" value="1"/>
</dbReference>
<reference evidence="4" key="2">
    <citation type="submission" date="2020-09" db="EMBL/GenBank/DDBJ databases">
        <authorList>
            <person name="Sun Q."/>
            <person name="Sedlacek I."/>
        </authorList>
    </citation>
    <scope>NUCLEOTIDE SEQUENCE</scope>
    <source>
        <strain evidence="4">CCM 7684</strain>
    </source>
</reference>
<dbReference type="PANTHER" id="PTHR24321:SF15">
    <property type="entry name" value="OXIDOREDUCTASE UCPA"/>
    <property type="match status" value="1"/>
</dbReference>
<organism evidence="4 5">
    <name type="scientific">Agaricicola taiwanensis</name>
    <dbReference type="NCBI Taxonomy" id="591372"/>
    <lineage>
        <taxon>Bacteria</taxon>
        <taxon>Pseudomonadati</taxon>
        <taxon>Pseudomonadota</taxon>
        <taxon>Alphaproteobacteria</taxon>
        <taxon>Rhodobacterales</taxon>
        <taxon>Paracoccaceae</taxon>
        <taxon>Agaricicola</taxon>
    </lineage>
</organism>
<evidence type="ECO:0000313" key="4">
    <source>
        <dbReference type="EMBL" id="GGE34579.1"/>
    </source>
</evidence>
<dbReference type="RefSeq" id="WP_188408567.1">
    <property type="nucleotide sequence ID" value="NZ_BMCP01000001.1"/>
</dbReference>
<dbReference type="FunFam" id="3.40.50.720:FF:000084">
    <property type="entry name" value="Short-chain dehydrogenase reductase"/>
    <property type="match status" value="1"/>
</dbReference>
<sequence length="273" mass="27624">MKRLENRVALVTGAARGLGRAISCAFAQQGAAVCCLDIDAEGIAETVRTISAAGGAALALTADVSDEAGVTSAVETAAGTYGRLDIVINNAVFARYGPLAQLDPKLLDRMLAVGIKGVLLTTKAAAPALASSGHGVVINMSSIVGLRGVAYSSAYAALKGAVNAITPALAVELGQQGIRVNAVAPSAIPSDMSNAVLDEAGWEERRRRTALQKIGTPEDVVEATLFLASDAARFISGVVLPVDGGFTAAGLIPGVDLRSVQTSAASERVQAVG</sequence>
<dbReference type="InterPro" id="IPR057326">
    <property type="entry name" value="KR_dom"/>
</dbReference>
<dbReference type="AlphaFoldDB" id="A0A8J2VKQ6"/>
<dbReference type="Gene3D" id="3.40.50.720">
    <property type="entry name" value="NAD(P)-binding Rossmann-like Domain"/>
    <property type="match status" value="1"/>
</dbReference>
<dbReference type="NCBIfam" id="NF005559">
    <property type="entry name" value="PRK07231.1"/>
    <property type="match status" value="1"/>
</dbReference>
<dbReference type="GO" id="GO:0016491">
    <property type="term" value="F:oxidoreductase activity"/>
    <property type="evidence" value="ECO:0007669"/>
    <property type="project" value="UniProtKB-KW"/>
</dbReference>
<accession>A0A8J2VKQ6</accession>
<gene>
    <name evidence="4" type="ORF">GCM10007276_10000</name>
</gene>
<name>A0A8J2VKQ6_9RHOB</name>
<dbReference type="EMBL" id="BMCP01000001">
    <property type="protein sequence ID" value="GGE34579.1"/>
    <property type="molecule type" value="Genomic_DNA"/>
</dbReference>
<keyword evidence="5" id="KW-1185">Reference proteome</keyword>
<evidence type="ECO:0000313" key="5">
    <source>
        <dbReference type="Proteomes" id="UP000602745"/>
    </source>
</evidence>
<feature type="domain" description="Ketoreductase" evidence="3">
    <location>
        <begin position="7"/>
        <end position="205"/>
    </location>
</feature>
<dbReference type="InterPro" id="IPR036291">
    <property type="entry name" value="NAD(P)-bd_dom_sf"/>
</dbReference>
<evidence type="ECO:0000259" key="3">
    <source>
        <dbReference type="SMART" id="SM00822"/>
    </source>
</evidence>
<dbReference type="PRINTS" id="PR00080">
    <property type="entry name" value="SDRFAMILY"/>
</dbReference>
<evidence type="ECO:0000256" key="2">
    <source>
        <dbReference type="ARBA" id="ARBA00023002"/>
    </source>
</evidence>
<dbReference type="InterPro" id="IPR002347">
    <property type="entry name" value="SDR_fam"/>
</dbReference>
<proteinExistence type="inferred from homology"/>
<comment type="similarity">
    <text evidence="1">Belongs to the short-chain dehydrogenases/reductases (SDR) family.</text>
</comment>
<dbReference type="PRINTS" id="PR00081">
    <property type="entry name" value="GDHRDH"/>
</dbReference>
<dbReference type="Pfam" id="PF13561">
    <property type="entry name" value="adh_short_C2"/>
    <property type="match status" value="1"/>
</dbReference>
<comment type="caution">
    <text evidence="4">The sequence shown here is derived from an EMBL/GenBank/DDBJ whole genome shotgun (WGS) entry which is preliminary data.</text>
</comment>
<reference evidence="4" key="1">
    <citation type="journal article" date="2014" name="Int. J. Syst. Evol. Microbiol.">
        <title>Complete genome sequence of Corynebacterium casei LMG S-19264T (=DSM 44701T), isolated from a smear-ripened cheese.</title>
        <authorList>
            <consortium name="US DOE Joint Genome Institute (JGI-PGF)"/>
            <person name="Walter F."/>
            <person name="Albersmeier A."/>
            <person name="Kalinowski J."/>
            <person name="Ruckert C."/>
        </authorList>
    </citation>
    <scope>NUCLEOTIDE SEQUENCE</scope>
    <source>
        <strain evidence="4">CCM 7684</strain>
    </source>
</reference>
<protein>
    <submittedName>
        <fullName evidence="4">Oxidoreductase</fullName>
    </submittedName>
</protein>
<dbReference type="CDD" id="cd05233">
    <property type="entry name" value="SDR_c"/>
    <property type="match status" value="1"/>
</dbReference>
<evidence type="ECO:0000256" key="1">
    <source>
        <dbReference type="ARBA" id="ARBA00006484"/>
    </source>
</evidence>
<keyword evidence="2" id="KW-0560">Oxidoreductase</keyword>
<dbReference type="SUPFAM" id="SSF51735">
    <property type="entry name" value="NAD(P)-binding Rossmann-fold domains"/>
    <property type="match status" value="1"/>
</dbReference>
<dbReference type="Proteomes" id="UP000602745">
    <property type="component" value="Unassembled WGS sequence"/>
</dbReference>